<proteinExistence type="predicted"/>
<protein>
    <submittedName>
        <fullName evidence="1">Uncharacterized protein</fullName>
    </submittedName>
</protein>
<accession>M3ENU1</accession>
<evidence type="ECO:0000313" key="2">
    <source>
        <dbReference type="Proteomes" id="UP000011770"/>
    </source>
</evidence>
<reference evidence="1 2" key="1">
    <citation type="submission" date="2013-01" db="EMBL/GenBank/DDBJ databases">
        <authorList>
            <person name="Harkins D.M."/>
            <person name="Durkin A.S."/>
            <person name="Brinkac L.M."/>
            <person name="Haft D.H."/>
            <person name="Selengut J.D."/>
            <person name="Sanka R."/>
            <person name="DePew J."/>
            <person name="Purushe J."/>
            <person name="Tulsiani S.M."/>
            <person name="Graham G.C."/>
            <person name="Burns M.-A."/>
            <person name="Dohnt M.F."/>
            <person name="Smythe L.D."/>
            <person name="McKay D.B."/>
            <person name="Craig S.B."/>
            <person name="Vinetz J.M."/>
            <person name="Sutton G.G."/>
            <person name="Nierman W.C."/>
            <person name="Fouts D.E."/>
        </authorList>
    </citation>
    <scope>NUCLEOTIDE SEQUENCE [LARGE SCALE GENOMIC DNA]</scope>
    <source>
        <strain evidence="1 2">LT2116</strain>
    </source>
</reference>
<name>M3ENU1_9LEPT</name>
<dbReference type="Proteomes" id="UP000011770">
    <property type="component" value="Unassembled WGS sequence"/>
</dbReference>
<gene>
    <name evidence="1" type="ORF">LEP1GSC188_3014</name>
</gene>
<organism evidence="1 2">
    <name type="scientific">Leptospira weilii serovar Topaz str. LT2116</name>
    <dbReference type="NCBI Taxonomy" id="1088540"/>
    <lineage>
        <taxon>Bacteria</taxon>
        <taxon>Pseudomonadati</taxon>
        <taxon>Spirochaetota</taxon>
        <taxon>Spirochaetia</taxon>
        <taxon>Leptospirales</taxon>
        <taxon>Leptospiraceae</taxon>
        <taxon>Leptospira</taxon>
    </lineage>
</organism>
<dbReference type="AlphaFoldDB" id="M3ENU1"/>
<comment type="caution">
    <text evidence="1">The sequence shown here is derived from an EMBL/GenBank/DDBJ whole genome shotgun (WGS) entry which is preliminary data.</text>
</comment>
<dbReference type="EMBL" id="AHOR02000017">
    <property type="protein sequence ID" value="EMF82713.1"/>
    <property type="molecule type" value="Genomic_DNA"/>
</dbReference>
<evidence type="ECO:0000313" key="1">
    <source>
        <dbReference type="EMBL" id="EMF82713.1"/>
    </source>
</evidence>
<sequence>MWTRIKSWIRKIKSWIALLLIVLKLFVYGCEEKNTEDPAAAYLYWSGDRTVPNDLELIHGKYWESAHWSHEHILFLELKAPLPWREEFKRLNHLIEVKPDGGLPSEDAPKWFRPPKYYKVLISNTEHGQGSVYYENQKTGHIFLYDVQL</sequence>